<protein>
    <submittedName>
        <fullName evidence="2">Uncharacterized protein</fullName>
    </submittedName>
</protein>
<dbReference type="AlphaFoldDB" id="A0A1X7G625"/>
<evidence type="ECO:0000313" key="3">
    <source>
        <dbReference type="Proteomes" id="UP000192934"/>
    </source>
</evidence>
<keyword evidence="3" id="KW-1185">Reference proteome</keyword>
<dbReference type="Proteomes" id="UP000192934">
    <property type="component" value="Chromosome I"/>
</dbReference>
<gene>
    <name evidence="2" type="ORF">SAMN06295910_1226</name>
</gene>
<reference evidence="3" key="1">
    <citation type="submission" date="2017-04" db="EMBL/GenBank/DDBJ databases">
        <authorList>
            <person name="Varghese N."/>
            <person name="Submissions S."/>
        </authorList>
    </citation>
    <scope>NUCLEOTIDE SEQUENCE [LARGE SCALE GENOMIC DNA]</scope>
    <source>
        <strain evidence="3">Dd16</strain>
    </source>
</reference>
<accession>A0A1X7G625</accession>
<evidence type="ECO:0000256" key="1">
    <source>
        <dbReference type="SAM" id="MobiDB-lite"/>
    </source>
</evidence>
<sequence length="76" mass="8324">MDCRAPRLRRAARNDGLDFAEREANGMIDTFALAVSHGLILLAAIRLLSRPDLDDDAAPATRPKPVWRANEEPGDA</sequence>
<name>A0A1X7G625_9SPHN</name>
<dbReference type="EMBL" id="LT840185">
    <property type="protein sequence ID" value="SMF64695.1"/>
    <property type="molecule type" value="Genomic_DNA"/>
</dbReference>
<dbReference type="RefSeq" id="WP_085217988.1">
    <property type="nucleotide sequence ID" value="NZ_LT840185.1"/>
</dbReference>
<feature type="region of interest" description="Disordered" evidence="1">
    <location>
        <begin position="53"/>
        <end position="76"/>
    </location>
</feature>
<dbReference type="STRING" id="941907.SAMN06295910_1226"/>
<proteinExistence type="predicted"/>
<organism evidence="2 3">
    <name type="scientific">Allosphingosinicella indica</name>
    <dbReference type="NCBI Taxonomy" id="941907"/>
    <lineage>
        <taxon>Bacteria</taxon>
        <taxon>Pseudomonadati</taxon>
        <taxon>Pseudomonadota</taxon>
        <taxon>Alphaproteobacteria</taxon>
        <taxon>Sphingomonadales</taxon>
        <taxon>Sphingomonadaceae</taxon>
        <taxon>Allosphingosinicella</taxon>
    </lineage>
</organism>
<dbReference type="OrthoDB" id="7510921at2"/>
<evidence type="ECO:0000313" key="2">
    <source>
        <dbReference type="EMBL" id="SMF64695.1"/>
    </source>
</evidence>